<evidence type="ECO:0000313" key="2">
    <source>
        <dbReference type="EMBL" id="MBH5321619.1"/>
    </source>
</evidence>
<dbReference type="RefSeq" id="WP_197920261.1">
    <property type="nucleotide sequence ID" value="NZ_CAWPTA010000006.1"/>
</dbReference>
<accession>A0ABS0N0Z0</accession>
<sequence length="327" mass="35598">MMSPRISLLLSASALLAACATTLNAPTLPMVDTHAARTMVAVHGEALWPGWAEDDRAVLLVAKEAEYLLCAPQQQGFVAVGTEPVTGCSRQTRPVQTPADIAAPSEIGDVLVASIGLPDALGADGIDWQLTLAHELFHSWQDRMPGYNAAVMEVTSRLAPADAGDAGWMLTYPFPYAEAATAEAFAPMAAAAHTYLAATDQAARRAAIVDYLAARHAAEAQIGHEDWLYYEFQAGQEGVARWTELALAQRMAQDDPRYVDAFTERRGGLATSLRAIDRQGIGMWRRNVFYVYGAIEADMLDTLDPVWRLDYPARPFALGEHLQQRLD</sequence>
<evidence type="ECO:0000256" key="1">
    <source>
        <dbReference type="SAM" id="SignalP"/>
    </source>
</evidence>
<protein>
    <submittedName>
        <fullName evidence="2">Uncharacterized protein</fullName>
    </submittedName>
</protein>
<dbReference type="PROSITE" id="PS51257">
    <property type="entry name" value="PROKAR_LIPOPROTEIN"/>
    <property type="match status" value="1"/>
</dbReference>
<keyword evidence="1" id="KW-0732">Signal</keyword>
<dbReference type="Proteomes" id="UP000602442">
    <property type="component" value="Unassembled WGS sequence"/>
</dbReference>
<organism evidence="2 3">
    <name type="scientific">Aurantiacibacter sediminis</name>
    <dbReference type="NCBI Taxonomy" id="2793064"/>
    <lineage>
        <taxon>Bacteria</taxon>
        <taxon>Pseudomonadati</taxon>
        <taxon>Pseudomonadota</taxon>
        <taxon>Alphaproteobacteria</taxon>
        <taxon>Sphingomonadales</taxon>
        <taxon>Erythrobacteraceae</taxon>
        <taxon>Aurantiacibacter</taxon>
    </lineage>
</organism>
<proteinExistence type="predicted"/>
<name>A0ABS0N0Z0_9SPHN</name>
<comment type="caution">
    <text evidence="2">The sequence shown here is derived from an EMBL/GenBank/DDBJ whole genome shotgun (WGS) entry which is preliminary data.</text>
</comment>
<gene>
    <name evidence="2" type="ORF">I5L03_03345</name>
</gene>
<feature type="signal peptide" evidence="1">
    <location>
        <begin position="1"/>
        <end position="25"/>
    </location>
</feature>
<evidence type="ECO:0000313" key="3">
    <source>
        <dbReference type="Proteomes" id="UP000602442"/>
    </source>
</evidence>
<dbReference type="EMBL" id="JAEANY010000001">
    <property type="protein sequence ID" value="MBH5321619.1"/>
    <property type="molecule type" value="Genomic_DNA"/>
</dbReference>
<reference evidence="2 3" key="1">
    <citation type="submission" date="2020-11" db="EMBL/GenBank/DDBJ databases">
        <title>Erythrobacter sediminis sp. nov., a marine bacterium from a tidal flat of Garorim Bay.</title>
        <authorList>
            <person name="Kim D."/>
            <person name="Yoo Y."/>
            <person name="Kim J.-J."/>
        </authorList>
    </citation>
    <scope>NUCLEOTIDE SEQUENCE [LARGE SCALE GENOMIC DNA]</scope>
    <source>
        <strain evidence="2 3">JGD-13</strain>
    </source>
</reference>
<feature type="chain" id="PRO_5047328364" evidence="1">
    <location>
        <begin position="26"/>
        <end position="327"/>
    </location>
</feature>
<keyword evidence="3" id="KW-1185">Reference proteome</keyword>